<dbReference type="Gene3D" id="1.25.40.10">
    <property type="entry name" value="Tetratricopeptide repeat domain"/>
    <property type="match status" value="1"/>
</dbReference>
<accession>A0AAD4X9H8</accession>
<dbReference type="AlphaFoldDB" id="A0AAD4X9H8"/>
<dbReference type="GO" id="GO:0005741">
    <property type="term" value="C:mitochondrial outer membrane"/>
    <property type="evidence" value="ECO:0007669"/>
    <property type="project" value="TreeGrafter"/>
</dbReference>
<dbReference type="GO" id="GO:0016559">
    <property type="term" value="P:peroxisome fission"/>
    <property type="evidence" value="ECO:0007669"/>
    <property type="project" value="TreeGrafter"/>
</dbReference>
<proteinExistence type="predicted"/>
<dbReference type="PANTHER" id="PTHR13247">
    <property type="entry name" value="TETRATRICOPEPTIDE REPEAT PROTEIN 11 TPR REPEAT PROTEIN 11"/>
    <property type="match status" value="1"/>
</dbReference>
<sequence>MGTKFAKLLRPNERDLVKLWFEETHKARGASPEKEGRKEKGTRCISKLFTTNPNPLMKYNFGYGYYQISLCIKKLRQKLDVVHFRRLEKPNEDYSSIGMSGMLTYEDVTKRIASHLASLAGALTPLQKREKLYLLSVGYYRSGDYLKSRQLLDRCLEQTAVRKKLK</sequence>
<evidence type="ECO:0000313" key="2">
    <source>
        <dbReference type="Proteomes" id="UP001202328"/>
    </source>
</evidence>
<protein>
    <submittedName>
        <fullName evidence="1">Uncharacterized protein</fullName>
    </submittedName>
</protein>
<dbReference type="InterPro" id="IPR028061">
    <property type="entry name" value="Fis1_TPR_C"/>
</dbReference>
<organism evidence="1 2">
    <name type="scientific">Papaver atlanticum</name>
    <dbReference type="NCBI Taxonomy" id="357466"/>
    <lineage>
        <taxon>Eukaryota</taxon>
        <taxon>Viridiplantae</taxon>
        <taxon>Streptophyta</taxon>
        <taxon>Embryophyta</taxon>
        <taxon>Tracheophyta</taxon>
        <taxon>Spermatophyta</taxon>
        <taxon>Magnoliopsida</taxon>
        <taxon>Ranunculales</taxon>
        <taxon>Papaveraceae</taxon>
        <taxon>Papaveroideae</taxon>
        <taxon>Papaver</taxon>
    </lineage>
</organism>
<dbReference type="GO" id="GO:0005778">
    <property type="term" value="C:peroxisomal membrane"/>
    <property type="evidence" value="ECO:0007669"/>
    <property type="project" value="TreeGrafter"/>
</dbReference>
<dbReference type="EMBL" id="JAJJMB010014022">
    <property type="protein sequence ID" value="KAI3864054.1"/>
    <property type="molecule type" value="Genomic_DNA"/>
</dbReference>
<reference evidence="1" key="1">
    <citation type="submission" date="2022-04" db="EMBL/GenBank/DDBJ databases">
        <title>A functionally conserved STORR gene fusion in Papaver species that diverged 16.8 million years ago.</title>
        <authorList>
            <person name="Catania T."/>
        </authorList>
    </citation>
    <scope>NUCLEOTIDE SEQUENCE</scope>
    <source>
        <strain evidence="1">S-188037</strain>
    </source>
</reference>
<dbReference type="InterPro" id="IPR016543">
    <property type="entry name" value="Fis1"/>
</dbReference>
<gene>
    <name evidence="1" type="ORF">MKW98_031646</name>
</gene>
<dbReference type="GO" id="GO:0000266">
    <property type="term" value="P:mitochondrial fission"/>
    <property type="evidence" value="ECO:0007669"/>
    <property type="project" value="InterPro"/>
</dbReference>
<dbReference type="PANTHER" id="PTHR13247:SF0">
    <property type="entry name" value="MITOCHONDRIAL FISSION 1 PROTEIN"/>
    <property type="match status" value="1"/>
</dbReference>
<dbReference type="Pfam" id="PF14853">
    <property type="entry name" value="Fis1_TPR_C"/>
    <property type="match status" value="1"/>
</dbReference>
<dbReference type="InterPro" id="IPR011990">
    <property type="entry name" value="TPR-like_helical_dom_sf"/>
</dbReference>
<comment type="caution">
    <text evidence="1">The sequence shown here is derived from an EMBL/GenBank/DDBJ whole genome shotgun (WGS) entry which is preliminary data.</text>
</comment>
<dbReference type="SUPFAM" id="SSF48452">
    <property type="entry name" value="TPR-like"/>
    <property type="match status" value="1"/>
</dbReference>
<name>A0AAD4X9H8_9MAGN</name>
<dbReference type="GO" id="GO:0000422">
    <property type="term" value="P:autophagy of mitochondrion"/>
    <property type="evidence" value="ECO:0007669"/>
    <property type="project" value="TreeGrafter"/>
</dbReference>
<dbReference type="Proteomes" id="UP001202328">
    <property type="component" value="Unassembled WGS sequence"/>
</dbReference>
<evidence type="ECO:0000313" key="1">
    <source>
        <dbReference type="EMBL" id="KAI3864054.1"/>
    </source>
</evidence>
<keyword evidence="2" id="KW-1185">Reference proteome</keyword>